<comment type="similarity">
    <text evidence="1 2">Belongs to the pirin family.</text>
</comment>
<dbReference type="InterPro" id="IPR008778">
    <property type="entry name" value="Pirin_C_dom"/>
</dbReference>
<evidence type="ECO:0000259" key="3">
    <source>
        <dbReference type="Pfam" id="PF02678"/>
    </source>
</evidence>
<dbReference type="EMBL" id="JBHRTI010000003">
    <property type="protein sequence ID" value="MFC3146878.1"/>
    <property type="molecule type" value="Genomic_DNA"/>
</dbReference>
<evidence type="ECO:0000259" key="4">
    <source>
        <dbReference type="Pfam" id="PF05726"/>
    </source>
</evidence>
<gene>
    <name evidence="5" type="ORF">ACFOEN_04385</name>
</gene>
<feature type="domain" description="Pirin N-terminal" evidence="3">
    <location>
        <begin position="24"/>
        <end position="126"/>
    </location>
</feature>
<dbReference type="SUPFAM" id="SSF51182">
    <property type="entry name" value="RmlC-like cupins"/>
    <property type="match status" value="1"/>
</dbReference>
<proteinExistence type="inferred from homology"/>
<name>A0ABV7H247_9BURK</name>
<dbReference type="InterPro" id="IPR011051">
    <property type="entry name" value="RmlC_Cupin_sf"/>
</dbReference>
<dbReference type="PIRSF" id="PIRSF006232">
    <property type="entry name" value="Pirin"/>
    <property type="match status" value="1"/>
</dbReference>
<feature type="domain" description="Pirin C-terminal" evidence="4">
    <location>
        <begin position="180"/>
        <end position="282"/>
    </location>
</feature>
<dbReference type="Proteomes" id="UP001595556">
    <property type="component" value="Unassembled WGS sequence"/>
</dbReference>
<comment type="caution">
    <text evidence="5">The sequence shown here is derived from an EMBL/GenBank/DDBJ whole genome shotgun (WGS) entry which is preliminary data.</text>
</comment>
<dbReference type="Pfam" id="PF02678">
    <property type="entry name" value="Pirin"/>
    <property type="match status" value="1"/>
</dbReference>
<dbReference type="RefSeq" id="WP_377301436.1">
    <property type="nucleotide sequence ID" value="NZ_CP180191.1"/>
</dbReference>
<dbReference type="PANTHER" id="PTHR13903:SF8">
    <property type="entry name" value="PIRIN"/>
    <property type="match status" value="1"/>
</dbReference>
<evidence type="ECO:0000313" key="6">
    <source>
        <dbReference type="Proteomes" id="UP001595556"/>
    </source>
</evidence>
<dbReference type="InterPro" id="IPR003829">
    <property type="entry name" value="Pirin_N_dom"/>
</dbReference>
<dbReference type="InterPro" id="IPR014710">
    <property type="entry name" value="RmlC-like_jellyroll"/>
</dbReference>
<dbReference type="Gene3D" id="2.60.120.10">
    <property type="entry name" value="Jelly Rolls"/>
    <property type="match status" value="2"/>
</dbReference>
<sequence length="304" mass="32884">MSAASGTALALKGHSKDLGGGFLVRRLLPAAQRQSVGPFLFFDHFGPVEQHPADNHDVRPHPHIGLATVTYLFEGAMMHRDSVGSVQRIEPGAINWMTAGRGVVHSERTPDDLRQITRRSHGIQLWAALPTAYEEAEPSFEHTPAHAIPGVVFDDAQIRVLIGSAFGCTSPVNTFAPTLYLDIRFPAAGSLTLAPSANTANTERAIYCVDADLLIDGEPLPACTLGVFTPGATVRVQSGGPAQCVLIGGAPLDGHRHMWWNFVSSRKERILQAADDWAAQRMGQVPGETEFIPLPEKRLPPDRQ</sequence>
<reference evidence="6" key="1">
    <citation type="journal article" date="2019" name="Int. J. Syst. Evol. Microbiol.">
        <title>The Global Catalogue of Microorganisms (GCM) 10K type strain sequencing project: providing services to taxonomists for standard genome sequencing and annotation.</title>
        <authorList>
            <consortium name="The Broad Institute Genomics Platform"/>
            <consortium name="The Broad Institute Genome Sequencing Center for Infectious Disease"/>
            <person name="Wu L."/>
            <person name="Ma J."/>
        </authorList>
    </citation>
    <scope>NUCLEOTIDE SEQUENCE [LARGE SCALE GENOMIC DNA]</scope>
    <source>
        <strain evidence="6">KCTC 52168</strain>
    </source>
</reference>
<protein>
    <submittedName>
        <fullName evidence="5">Pirin family protein</fullName>
    </submittedName>
</protein>
<dbReference type="InterPro" id="IPR012093">
    <property type="entry name" value="Pirin"/>
</dbReference>
<evidence type="ECO:0000256" key="1">
    <source>
        <dbReference type="ARBA" id="ARBA00008416"/>
    </source>
</evidence>
<keyword evidence="6" id="KW-1185">Reference proteome</keyword>
<evidence type="ECO:0000256" key="2">
    <source>
        <dbReference type="RuleBase" id="RU003457"/>
    </source>
</evidence>
<organism evidence="5 6">
    <name type="scientific">Piscinibacterium candidicorallinum</name>
    <dbReference type="NCBI Taxonomy" id="1793872"/>
    <lineage>
        <taxon>Bacteria</taxon>
        <taxon>Pseudomonadati</taxon>
        <taxon>Pseudomonadota</taxon>
        <taxon>Betaproteobacteria</taxon>
        <taxon>Burkholderiales</taxon>
        <taxon>Piscinibacterium</taxon>
    </lineage>
</organism>
<evidence type="ECO:0000313" key="5">
    <source>
        <dbReference type="EMBL" id="MFC3146878.1"/>
    </source>
</evidence>
<dbReference type="PANTHER" id="PTHR13903">
    <property type="entry name" value="PIRIN-RELATED"/>
    <property type="match status" value="1"/>
</dbReference>
<dbReference type="CDD" id="cd02909">
    <property type="entry name" value="cupin_pirin_N"/>
    <property type="match status" value="1"/>
</dbReference>
<dbReference type="CDD" id="cd02247">
    <property type="entry name" value="cupin_pirin_C"/>
    <property type="match status" value="1"/>
</dbReference>
<dbReference type="Pfam" id="PF05726">
    <property type="entry name" value="Pirin_C"/>
    <property type="match status" value="1"/>
</dbReference>
<accession>A0ABV7H247</accession>